<feature type="transmembrane region" description="Helical" evidence="8">
    <location>
        <begin position="84"/>
        <end position="100"/>
    </location>
</feature>
<dbReference type="GO" id="GO:0016763">
    <property type="term" value="F:pentosyltransferase activity"/>
    <property type="evidence" value="ECO:0007669"/>
    <property type="project" value="TreeGrafter"/>
</dbReference>
<dbReference type="Proteomes" id="UP000264589">
    <property type="component" value="Unassembled WGS sequence"/>
</dbReference>
<dbReference type="PANTHER" id="PTHR33908:SF11">
    <property type="entry name" value="MEMBRANE PROTEIN"/>
    <property type="match status" value="1"/>
</dbReference>
<feature type="transmembrane region" description="Helical" evidence="8">
    <location>
        <begin position="12"/>
        <end position="31"/>
    </location>
</feature>
<feature type="transmembrane region" description="Helical" evidence="8">
    <location>
        <begin position="253"/>
        <end position="274"/>
    </location>
</feature>
<dbReference type="EMBL" id="QUQO01000002">
    <property type="protein sequence ID" value="RFB01689.1"/>
    <property type="molecule type" value="Genomic_DNA"/>
</dbReference>
<feature type="domain" description="Glycosyltransferase RgtA/B/C/D-like" evidence="9">
    <location>
        <begin position="62"/>
        <end position="217"/>
    </location>
</feature>
<proteinExistence type="predicted"/>
<dbReference type="GO" id="GO:0009103">
    <property type="term" value="P:lipopolysaccharide biosynthetic process"/>
    <property type="evidence" value="ECO:0007669"/>
    <property type="project" value="UniProtKB-ARBA"/>
</dbReference>
<keyword evidence="7 8" id="KW-0472">Membrane</keyword>
<evidence type="ECO:0000313" key="10">
    <source>
        <dbReference type="EMBL" id="RFB01689.1"/>
    </source>
</evidence>
<reference evidence="10 11" key="1">
    <citation type="submission" date="2018-08" db="EMBL/GenBank/DDBJ databases">
        <title>Parvularcula sp. SM1705, isolated from surface water of the South Sea China.</title>
        <authorList>
            <person name="Sun L."/>
        </authorList>
    </citation>
    <scope>NUCLEOTIDE SEQUENCE [LARGE SCALE GENOMIC DNA]</scope>
    <source>
        <strain evidence="10 11">SM1705</strain>
    </source>
</reference>
<dbReference type="InterPro" id="IPR038731">
    <property type="entry name" value="RgtA/B/C-like"/>
</dbReference>
<evidence type="ECO:0000256" key="8">
    <source>
        <dbReference type="SAM" id="Phobius"/>
    </source>
</evidence>
<evidence type="ECO:0000256" key="7">
    <source>
        <dbReference type="ARBA" id="ARBA00023136"/>
    </source>
</evidence>
<evidence type="ECO:0000256" key="3">
    <source>
        <dbReference type="ARBA" id="ARBA00022676"/>
    </source>
</evidence>
<keyword evidence="6 8" id="KW-1133">Transmembrane helix</keyword>
<evidence type="ECO:0000313" key="11">
    <source>
        <dbReference type="Proteomes" id="UP000264589"/>
    </source>
</evidence>
<dbReference type="InterPro" id="IPR050297">
    <property type="entry name" value="LipidA_mod_glycosyltrf_83"/>
</dbReference>
<sequence length="483" mass="53761">MMNAAAPKSRPSRAAILIGVTLGIVILVNLISRQWLGVIVNDQAEQVVYSQDWRLVYDEQMPVYQWMTNILLRLTDYWVLTQDLVKYIWLILTAVCLYRLGQRMSGAATGGALAVLFAFLLPTVNEDLLREYSHSAALIAFTVMSMLYFVKEGRERPRFETWAPGLALIWALGIYAKHSMMIFIAAEIAAFAWLFRPRWPELRSLITTAGAALLAALPIYLIIAFHQTVVAEGVEEFMGEGSPMARFRGLTDFAGSLPAEGALLFLACGIGYLFARGKAGTTVDQNTRLIFWMNVATVLLFVLGVVISNASVFRDRWLSPALILFAPVAARWFIFGLKARTARILAVSLSVVLLIIGFERAAEPLLNRGSGKIDTENLPLRAIARAVGEVRDPGEIVVAANQSVAGTIKMMRPDLIVYSPWTIENLAEDADDILLVTTQKPSIKPLNFPDESWSCETPHEFYLPYHLVTEGTFRFELSHCRKG</sequence>
<dbReference type="GO" id="GO:0005886">
    <property type="term" value="C:plasma membrane"/>
    <property type="evidence" value="ECO:0007669"/>
    <property type="project" value="UniProtKB-SubCell"/>
</dbReference>
<keyword evidence="11" id="KW-1185">Reference proteome</keyword>
<feature type="transmembrane region" description="Helical" evidence="8">
    <location>
        <begin position="317"/>
        <end position="335"/>
    </location>
</feature>
<organism evidence="10 11">
    <name type="scientific">Parvularcula marina</name>
    <dbReference type="NCBI Taxonomy" id="2292771"/>
    <lineage>
        <taxon>Bacteria</taxon>
        <taxon>Pseudomonadati</taxon>
        <taxon>Pseudomonadota</taxon>
        <taxon>Alphaproteobacteria</taxon>
        <taxon>Parvularculales</taxon>
        <taxon>Parvularculaceae</taxon>
        <taxon>Parvularcula</taxon>
    </lineage>
</organism>
<protein>
    <recommendedName>
        <fullName evidence="9">Glycosyltransferase RgtA/B/C/D-like domain-containing protein</fullName>
    </recommendedName>
</protein>
<dbReference type="InParanoid" id="A0A371R8D4"/>
<feature type="transmembrane region" description="Helical" evidence="8">
    <location>
        <begin position="131"/>
        <end position="150"/>
    </location>
</feature>
<evidence type="ECO:0000256" key="1">
    <source>
        <dbReference type="ARBA" id="ARBA00004651"/>
    </source>
</evidence>
<keyword evidence="5 8" id="KW-0812">Transmembrane</keyword>
<name>A0A371R8D4_9PROT</name>
<evidence type="ECO:0000256" key="2">
    <source>
        <dbReference type="ARBA" id="ARBA00022475"/>
    </source>
</evidence>
<feature type="transmembrane region" description="Helical" evidence="8">
    <location>
        <begin position="107"/>
        <end position="125"/>
    </location>
</feature>
<feature type="transmembrane region" description="Helical" evidence="8">
    <location>
        <begin position="162"/>
        <end position="193"/>
    </location>
</feature>
<accession>A0A371R8D4</accession>
<feature type="transmembrane region" description="Helical" evidence="8">
    <location>
        <begin position="289"/>
        <end position="310"/>
    </location>
</feature>
<evidence type="ECO:0000256" key="4">
    <source>
        <dbReference type="ARBA" id="ARBA00022679"/>
    </source>
</evidence>
<dbReference type="AlphaFoldDB" id="A0A371R8D4"/>
<keyword evidence="2" id="KW-1003">Cell membrane</keyword>
<keyword evidence="3" id="KW-0328">Glycosyltransferase</keyword>
<feature type="transmembrane region" description="Helical" evidence="8">
    <location>
        <begin position="341"/>
        <end position="358"/>
    </location>
</feature>
<evidence type="ECO:0000256" key="5">
    <source>
        <dbReference type="ARBA" id="ARBA00022692"/>
    </source>
</evidence>
<comment type="caution">
    <text evidence="10">The sequence shown here is derived from an EMBL/GenBank/DDBJ whole genome shotgun (WGS) entry which is preliminary data.</text>
</comment>
<evidence type="ECO:0000259" key="9">
    <source>
        <dbReference type="Pfam" id="PF13231"/>
    </source>
</evidence>
<gene>
    <name evidence="10" type="ORF">DX908_15580</name>
</gene>
<evidence type="ECO:0000256" key="6">
    <source>
        <dbReference type="ARBA" id="ARBA00022989"/>
    </source>
</evidence>
<comment type="subcellular location">
    <subcellularLocation>
        <location evidence="1">Cell membrane</location>
        <topology evidence="1">Multi-pass membrane protein</topology>
    </subcellularLocation>
</comment>
<feature type="transmembrane region" description="Helical" evidence="8">
    <location>
        <begin position="205"/>
        <end position="225"/>
    </location>
</feature>
<keyword evidence="4" id="KW-0808">Transferase</keyword>
<dbReference type="PANTHER" id="PTHR33908">
    <property type="entry name" value="MANNOSYLTRANSFERASE YKCB-RELATED"/>
    <property type="match status" value="1"/>
</dbReference>
<dbReference type="Pfam" id="PF13231">
    <property type="entry name" value="PMT_2"/>
    <property type="match status" value="1"/>
</dbReference>